<accession>A0A2K9LVP3</accession>
<dbReference type="InterPro" id="IPR036597">
    <property type="entry name" value="Fido-like_dom_sf"/>
</dbReference>
<feature type="binding site" evidence="2">
    <location>
        <begin position="210"/>
        <end position="217"/>
    </location>
    <ligand>
        <name>ATP</name>
        <dbReference type="ChEBI" id="CHEBI:30616"/>
    </ligand>
</feature>
<evidence type="ECO:0000313" key="4">
    <source>
        <dbReference type="EMBL" id="AUM62415.1"/>
    </source>
</evidence>
<keyword evidence="2" id="KW-0067">ATP-binding</keyword>
<dbReference type="Gene3D" id="1.10.3290.10">
    <property type="entry name" value="Fido-like domain"/>
    <property type="match status" value="1"/>
</dbReference>
<keyword evidence="2" id="KW-0547">Nucleotide-binding</keyword>
<dbReference type="EMBL" id="CP025543">
    <property type="protein sequence ID" value="AUM62415.1"/>
    <property type="molecule type" value="Genomic_DNA"/>
</dbReference>
<evidence type="ECO:0000313" key="5">
    <source>
        <dbReference type="Proteomes" id="UP000234790"/>
    </source>
</evidence>
<reference evidence="4 5" key="1">
    <citation type="submission" date="2017-12" db="EMBL/GenBank/DDBJ databases">
        <title>Complete genome sequence of Spiroplasma monobiae MQ-1 (ATCC 33825).</title>
        <authorList>
            <person name="Tsai Y.-M."/>
            <person name="Lo W.-S."/>
            <person name="Wu P.-S."/>
            <person name="Cho S.-T."/>
            <person name="Kuo C.-H."/>
        </authorList>
    </citation>
    <scope>NUCLEOTIDE SEQUENCE [LARGE SCALE GENOMIC DNA]</scope>
    <source>
        <strain evidence="4 5">MQ-1</strain>
    </source>
</reference>
<feature type="binding site" evidence="2">
    <location>
        <begin position="248"/>
        <end position="249"/>
    </location>
    <ligand>
        <name>ATP</name>
        <dbReference type="ChEBI" id="CHEBI:30616"/>
    </ligand>
</feature>
<dbReference type="KEGG" id="smoo:SMONO_v1c01640"/>
<dbReference type="AlphaFoldDB" id="A0A2K9LVP3"/>
<dbReference type="PANTHER" id="PTHR13504">
    <property type="entry name" value="FIDO DOMAIN-CONTAINING PROTEIN DDB_G0283145"/>
    <property type="match status" value="1"/>
</dbReference>
<evidence type="ECO:0000256" key="1">
    <source>
        <dbReference type="PIRSR" id="PIRSR640198-1"/>
    </source>
</evidence>
<evidence type="ECO:0000259" key="3">
    <source>
        <dbReference type="PROSITE" id="PS51459"/>
    </source>
</evidence>
<sequence>MWYNIVNKHFLKGINYMSKQLYRISEIKFDPKAFNEQANIILEKFKLYNQYLNSSPFDTQFLSMQLLKYEARHSNMIEGIDTNDIELLAANSPISKKISNYVNALKFANEDLMKTKIFTKELVLNIHKNLFVNMMSIDAINANPGVWRVKQVQIANHMPPHPGLVDEYMTEFIDWVNDSTLFEGCSNLLESIVKAAITHAYFEKIHPFTDGNGRTGRILFNIVLNRHNLTTKPYFYISKAILHEQFLYYQELAKLDNSNDYQKWIKFFLDLLIYQLDANIKTFQAANDLFVEIKREMLQEEESSHREVKRAMMDYMVRYPIFTFSRVYFKIKPSFDRIDDATFVSLFDELIATYKMRKIPESKNYEFSRVVDLIVGKDW</sequence>
<dbReference type="Proteomes" id="UP000234790">
    <property type="component" value="Chromosome"/>
</dbReference>
<keyword evidence="5" id="KW-1185">Reference proteome</keyword>
<name>A0A2K9LVP3_SPISQ</name>
<dbReference type="PROSITE" id="PS51459">
    <property type="entry name" value="FIDO"/>
    <property type="match status" value="1"/>
</dbReference>
<organism evidence="4 5">
    <name type="scientific">Spiroplasma monobiae MQ-1</name>
    <dbReference type="NCBI Taxonomy" id="1336748"/>
    <lineage>
        <taxon>Bacteria</taxon>
        <taxon>Bacillati</taxon>
        <taxon>Mycoplasmatota</taxon>
        <taxon>Mollicutes</taxon>
        <taxon>Entomoplasmatales</taxon>
        <taxon>Spiroplasmataceae</taxon>
        <taxon>Spiroplasma</taxon>
    </lineage>
</organism>
<evidence type="ECO:0000256" key="2">
    <source>
        <dbReference type="PIRSR" id="PIRSR640198-2"/>
    </source>
</evidence>
<protein>
    <recommendedName>
        <fullName evidence="3">Fido domain-containing protein</fullName>
    </recommendedName>
</protein>
<dbReference type="Pfam" id="PF02661">
    <property type="entry name" value="Fic"/>
    <property type="match status" value="1"/>
</dbReference>
<dbReference type="InterPro" id="IPR003812">
    <property type="entry name" value="Fido"/>
</dbReference>
<proteinExistence type="predicted"/>
<gene>
    <name evidence="4" type="ORF">SMONO_v1c01640</name>
</gene>
<dbReference type="SUPFAM" id="SSF140931">
    <property type="entry name" value="Fic-like"/>
    <property type="match status" value="1"/>
</dbReference>
<feature type="active site" evidence="1">
    <location>
        <position position="206"/>
    </location>
</feature>
<feature type="binding site" evidence="2">
    <location>
        <position position="257"/>
    </location>
    <ligand>
        <name>ATP</name>
        <dbReference type="ChEBI" id="CHEBI:30616"/>
    </ligand>
</feature>
<dbReference type="GO" id="GO:0005524">
    <property type="term" value="F:ATP binding"/>
    <property type="evidence" value="ECO:0007669"/>
    <property type="project" value="UniProtKB-KW"/>
</dbReference>
<dbReference type="PANTHER" id="PTHR13504:SF38">
    <property type="entry name" value="FIDO DOMAIN-CONTAINING PROTEIN"/>
    <property type="match status" value="1"/>
</dbReference>
<feature type="domain" description="Fido" evidence="3">
    <location>
        <begin position="118"/>
        <end position="270"/>
    </location>
</feature>
<dbReference type="InterPro" id="IPR040198">
    <property type="entry name" value="Fido_containing"/>
</dbReference>